<dbReference type="EMBL" id="FNCO01000025">
    <property type="protein sequence ID" value="SDJ27591.1"/>
    <property type="molecule type" value="Genomic_DNA"/>
</dbReference>
<organism evidence="1 2">
    <name type="scientific">Pseudomonas abietaniphila</name>
    <dbReference type="NCBI Taxonomy" id="89065"/>
    <lineage>
        <taxon>Bacteria</taxon>
        <taxon>Pseudomonadati</taxon>
        <taxon>Pseudomonadota</taxon>
        <taxon>Gammaproteobacteria</taxon>
        <taxon>Pseudomonadales</taxon>
        <taxon>Pseudomonadaceae</taxon>
        <taxon>Pseudomonas</taxon>
    </lineage>
</organism>
<accession>A0A1G8SEG9</accession>
<keyword evidence="2" id="KW-1185">Reference proteome</keyword>
<dbReference type="AlphaFoldDB" id="A0A1G8SEG9"/>
<dbReference type="RefSeq" id="WP_074758845.1">
    <property type="nucleotide sequence ID" value="NZ_FNCO01000025.1"/>
</dbReference>
<gene>
    <name evidence="1" type="ORF">SAMN05216605_12517</name>
</gene>
<dbReference type="OrthoDB" id="5571645at2"/>
<protein>
    <submittedName>
        <fullName evidence="1">Uncharacterized protein</fullName>
    </submittedName>
</protein>
<dbReference type="Proteomes" id="UP000182894">
    <property type="component" value="Unassembled WGS sequence"/>
</dbReference>
<name>A0A1G8SEG9_9PSED</name>
<proteinExistence type="predicted"/>
<sequence length="183" mass="20051">MATITHKYNLAVANQIAGNDQEIADWLQGATFAEASTGHWLAWHGDLPDRIAVLSPDSVPGENRYWMYPEDGESVDIAIARVESGEFDETEVSELNIHICGSTDSPLLPLKDYSDIAVARAYLQGFVHGNVDFGEPHQALGRLELIYERFGQGELKELFAQAAVAYSNYALRVTADLGPKAGQ</sequence>
<evidence type="ECO:0000313" key="2">
    <source>
        <dbReference type="Proteomes" id="UP000182894"/>
    </source>
</evidence>
<reference evidence="2" key="1">
    <citation type="submission" date="2016-10" db="EMBL/GenBank/DDBJ databases">
        <authorList>
            <person name="Varghese N."/>
            <person name="Submissions S."/>
        </authorList>
    </citation>
    <scope>NUCLEOTIDE SEQUENCE [LARGE SCALE GENOMIC DNA]</scope>
    <source>
        <strain evidence="2">ATCC 700689</strain>
    </source>
</reference>
<evidence type="ECO:0000313" key="1">
    <source>
        <dbReference type="EMBL" id="SDJ27591.1"/>
    </source>
</evidence>